<dbReference type="Pfam" id="PF14897">
    <property type="entry name" value="EpsG"/>
    <property type="match status" value="1"/>
</dbReference>
<evidence type="ECO:0000313" key="2">
    <source>
        <dbReference type="Proteomes" id="UP000003452"/>
    </source>
</evidence>
<reference evidence="1 2" key="1">
    <citation type="submission" date="2008-08" db="EMBL/GenBank/DDBJ databases">
        <title>Draft genome sequence of Bacteroides plebeius (DSM 17135).</title>
        <authorList>
            <person name="Sudarsanam P."/>
            <person name="Ley R."/>
            <person name="Guruge J."/>
            <person name="Turnbaugh P.J."/>
            <person name="Mahowald M."/>
            <person name="Liep D."/>
            <person name="Gordon J."/>
        </authorList>
    </citation>
    <scope>NUCLEOTIDE SEQUENCE [LARGE SCALE GENOMIC DNA]</scope>
    <source>
        <strain evidence="2">DSM 17135 / JCM 12973 / M2</strain>
    </source>
</reference>
<dbReference type="OrthoDB" id="1100952at2"/>
<dbReference type="Proteomes" id="UP000003452">
    <property type="component" value="Unassembled WGS sequence"/>
</dbReference>
<comment type="caution">
    <text evidence="1">The sequence shown here is derived from an EMBL/GenBank/DDBJ whole genome shotgun (WGS) entry which is preliminary data.</text>
</comment>
<dbReference type="RefSeq" id="WP_007560563.1">
    <property type="nucleotide sequence ID" value="NZ_DS990127.1"/>
</dbReference>
<dbReference type="AlphaFoldDB" id="B5CXR1"/>
<dbReference type="InterPro" id="IPR049458">
    <property type="entry name" value="EpsG-like"/>
</dbReference>
<dbReference type="HOGENOM" id="CLU_066212_0_0_10"/>
<reference evidence="1 2" key="2">
    <citation type="submission" date="2008-08" db="EMBL/GenBank/DDBJ databases">
        <authorList>
            <person name="Fulton L."/>
            <person name="Clifton S."/>
            <person name="Fulton B."/>
            <person name="Xu J."/>
            <person name="Minx P."/>
            <person name="Pepin K.H."/>
            <person name="Johnson M."/>
            <person name="Thiruvilangam P."/>
            <person name="Bhonagiri V."/>
            <person name="Nash W.E."/>
            <person name="Mardis E.R."/>
            <person name="Wilson R.K."/>
        </authorList>
    </citation>
    <scope>NUCLEOTIDE SEQUENCE [LARGE SCALE GENOMIC DNA]</scope>
    <source>
        <strain evidence="2">DSM 17135 / JCM 12973 / M2</strain>
    </source>
</reference>
<name>B5CXR1_PHOPM</name>
<gene>
    <name evidence="1" type="ORF">BACPLE_01504</name>
</gene>
<dbReference type="eggNOG" id="ENOG5032NIN">
    <property type="taxonomic scope" value="Bacteria"/>
</dbReference>
<organism evidence="1 2">
    <name type="scientific">Phocaeicola plebeius (strain DSM 17135 / JCM 12973 / CCUG 54634 / M2)</name>
    <name type="common">Bacteroides plebeius</name>
    <dbReference type="NCBI Taxonomy" id="484018"/>
    <lineage>
        <taxon>Bacteria</taxon>
        <taxon>Pseudomonadati</taxon>
        <taxon>Bacteroidota</taxon>
        <taxon>Bacteroidia</taxon>
        <taxon>Bacteroidales</taxon>
        <taxon>Bacteroidaceae</taxon>
        <taxon>Phocaeicola</taxon>
    </lineage>
</organism>
<dbReference type="GeneID" id="43184554"/>
<accession>B5CXR1</accession>
<evidence type="ECO:0000313" key="1">
    <source>
        <dbReference type="EMBL" id="EDY96196.1"/>
    </source>
</evidence>
<sequence>MVFFGNLIYSIAISYFFGKKYKDCQLSDGALFLLFFHFCAIWLIISGGQYYVGTDYPTYIGLFDGWGLELYQEKGEFLFYYIIKICNSIGIHGQGLYYIFYTINFTLLFLILKRFQASYLFIFILLYIGYTNIFNNQLNMLRQAVAIHCGTYACILYCESKAKQCLVWIGIAFFMHVSSIILLSIYLYPFVKKLNNKWLEIILIISFIGSFFLNLKTFSFLTDYLPPAYAAHLEKEEMSSSIITSLTKYIFIPFFYWGLKLLENNSLNDFEKKLFYFGYLGFCFKLLLLKVPIVNRLADYFIIISAFPFFFYLIDLKKQNKKILFGLICLAIIAFYGLKTVLFPKAEYIYNSIYFLL</sequence>
<proteinExistence type="predicted"/>
<dbReference type="EMBL" id="ABQC02000016">
    <property type="protein sequence ID" value="EDY96196.1"/>
    <property type="molecule type" value="Genomic_DNA"/>
</dbReference>
<protein>
    <recommendedName>
        <fullName evidence="3">EpsG family protein</fullName>
    </recommendedName>
</protein>
<evidence type="ECO:0008006" key="3">
    <source>
        <dbReference type="Google" id="ProtNLM"/>
    </source>
</evidence>